<name>A0A4R4NFM9_9ACTN</name>
<reference evidence="1 2" key="1">
    <citation type="submission" date="2019-03" db="EMBL/GenBank/DDBJ databases">
        <title>Draft genome sequences of novel Actinobacteria.</title>
        <authorList>
            <person name="Sahin N."/>
            <person name="Ay H."/>
            <person name="Saygin H."/>
        </authorList>
    </citation>
    <scope>NUCLEOTIDE SEQUENCE [LARGE SCALE GENOMIC DNA]</scope>
    <source>
        <strain evidence="1 2">DSM 45347</strain>
    </source>
</reference>
<proteinExistence type="predicted"/>
<sequence>MTEEAATKYYAITGRGKTVDDPHGIARQRKSAEIGVVDEVFYRDRPAWRRTGIIAEWNHCSTVDDLEEISKEKAMQFIESWEIY</sequence>
<dbReference type="Proteomes" id="UP000295431">
    <property type="component" value="Unassembled WGS sequence"/>
</dbReference>
<evidence type="ECO:0000313" key="1">
    <source>
        <dbReference type="EMBL" id="TDC07799.1"/>
    </source>
</evidence>
<dbReference type="OrthoDB" id="275232at2"/>
<keyword evidence="2" id="KW-1185">Reference proteome</keyword>
<organism evidence="1 2">
    <name type="scientific">Actinomadura bangladeshensis</name>
    <dbReference type="NCBI Taxonomy" id="453573"/>
    <lineage>
        <taxon>Bacteria</taxon>
        <taxon>Bacillati</taxon>
        <taxon>Actinomycetota</taxon>
        <taxon>Actinomycetes</taxon>
        <taxon>Streptosporangiales</taxon>
        <taxon>Thermomonosporaceae</taxon>
        <taxon>Actinomadura</taxon>
    </lineage>
</organism>
<dbReference type="EMBL" id="SMJW01000232">
    <property type="protein sequence ID" value="TDC07799.1"/>
    <property type="molecule type" value="Genomic_DNA"/>
</dbReference>
<evidence type="ECO:0000313" key="2">
    <source>
        <dbReference type="Proteomes" id="UP000295431"/>
    </source>
</evidence>
<protein>
    <submittedName>
        <fullName evidence="1">Uncharacterized protein</fullName>
    </submittedName>
</protein>
<comment type="caution">
    <text evidence="1">The sequence shown here is derived from an EMBL/GenBank/DDBJ whole genome shotgun (WGS) entry which is preliminary data.</text>
</comment>
<dbReference type="AlphaFoldDB" id="A0A4R4NFM9"/>
<gene>
    <name evidence="1" type="ORF">E1284_31795</name>
</gene>
<accession>A0A4R4NFM9</accession>
<dbReference type="RefSeq" id="WP_131943856.1">
    <property type="nucleotide sequence ID" value="NZ_BAAAMX010000050.1"/>
</dbReference>